<sequence length="356" mass="41136">MWGYLSRMCGVSLRMPRNAPPRTRRSRQSTPPESSGDGTGPRLTVCVEGNIGSGKSTLLKYFNRLREVECVPEPVDKWCDLRGHNMMGLMYRDPRRWSYAFQSYVQLTMVQSHTRSTSAPVKLMERSIHSARYIFTENLHVSGNMSPAEYVAYHAWYMRLCQLFDCHADLIVYLRTDPQVVYDRTVGRARDEETGLTLELFEHLHQRYEDWLNEEKFALPCPVLVVDANSDLRTMYRNAPQKRRCDMNPEELSALEKEQFATGPLCILNESVQNNTQVLINCRNNKKLLGRVKAFDRHFNMVLEGVTEIWVEQPKTAKGQKKAKPVNRERYIQKMFLRGDSVIIVVKNPLGNQPSA</sequence>
<dbReference type="FunFam" id="3.40.50.300:FF:001571">
    <property type="entry name" value="Deoxynucleoside kinase"/>
    <property type="match status" value="1"/>
</dbReference>
<keyword evidence="9" id="KW-0687">Ribonucleoprotein</keyword>
<dbReference type="InterPro" id="IPR010920">
    <property type="entry name" value="LSM_dom_sf"/>
</dbReference>
<dbReference type="PANTHER" id="PTHR10513:SF24">
    <property type="entry name" value="THYMIDINE KINASE 2, MITOCHONDRIAL"/>
    <property type="match status" value="1"/>
</dbReference>
<dbReference type="SUPFAM" id="SSF50182">
    <property type="entry name" value="Sm-like ribonucleoproteins"/>
    <property type="match status" value="1"/>
</dbReference>
<organism evidence="14 15">
    <name type="scientific">Petrolisthes cinctipes</name>
    <name type="common">Flat porcelain crab</name>
    <dbReference type="NCBI Taxonomy" id="88211"/>
    <lineage>
        <taxon>Eukaryota</taxon>
        <taxon>Metazoa</taxon>
        <taxon>Ecdysozoa</taxon>
        <taxon>Arthropoda</taxon>
        <taxon>Crustacea</taxon>
        <taxon>Multicrustacea</taxon>
        <taxon>Malacostraca</taxon>
        <taxon>Eumalacostraca</taxon>
        <taxon>Eucarida</taxon>
        <taxon>Decapoda</taxon>
        <taxon>Pleocyemata</taxon>
        <taxon>Anomura</taxon>
        <taxon>Galatheoidea</taxon>
        <taxon>Porcellanidae</taxon>
        <taxon>Petrolisthes</taxon>
    </lineage>
</organism>
<dbReference type="GO" id="GO:0000398">
    <property type="term" value="P:mRNA splicing, via spliceosome"/>
    <property type="evidence" value="ECO:0007669"/>
    <property type="project" value="UniProtKB-ARBA"/>
</dbReference>
<dbReference type="Proteomes" id="UP001286313">
    <property type="component" value="Unassembled WGS sequence"/>
</dbReference>
<dbReference type="PROSITE" id="PS52002">
    <property type="entry name" value="SM"/>
    <property type="match status" value="1"/>
</dbReference>
<evidence type="ECO:0000256" key="12">
    <source>
        <dbReference type="SAM" id="MobiDB-lite"/>
    </source>
</evidence>
<evidence type="ECO:0000313" key="14">
    <source>
        <dbReference type="EMBL" id="KAK3870372.1"/>
    </source>
</evidence>
<evidence type="ECO:0000256" key="8">
    <source>
        <dbReference type="ARBA" id="ARBA00023242"/>
    </source>
</evidence>
<evidence type="ECO:0000313" key="15">
    <source>
        <dbReference type="Proteomes" id="UP001286313"/>
    </source>
</evidence>
<accession>A0AAE1FAI1</accession>
<dbReference type="CDD" id="cd01673">
    <property type="entry name" value="dNK"/>
    <property type="match status" value="1"/>
</dbReference>
<evidence type="ECO:0000256" key="2">
    <source>
        <dbReference type="ARBA" id="ARBA00004514"/>
    </source>
</evidence>
<evidence type="ECO:0000256" key="5">
    <source>
        <dbReference type="ARBA" id="ARBA00022664"/>
    </source>
</evidence>
<dbReference type="InterPro" id="IPR047575">
    <property type="entry name" value="Sm"/>
</dbReference>
<dbReference type="Pfam" id="PF01423">
    <property type="entry name" value="LSM"/>
    <property type="match status" value="1"/>
</dbReference>
<evidence type="ECO:0000256" key="4">
    <source>
        <dbReference type="ARBA" id="ARBA00022490"/>
    </source>
</evidence>
<comment type="similarity">
    <text evidence="3">Belongs to the snRNP core protein family.</text>
</comment>
<dbReference type="InterPro" id="IPR031314">
    <property type="entry name" value="DNK_dom"/>
</dbReference>
<evidence type="ECO:0000256" key="11">
    <source>
        <dbReference type="ARBA" id="ARBA00073889"/>
    </source>
</evidence>
<dbReference type="FunFam" id="2.30.30.100:FF:000069">
    <property type="entry name" value="Small nuclear ribonucleoprotein Sm D2"/>
    <property type="match status" value="1"/>
</dbReference>
<evidence type="ECO:0000256" key="6">
    <source>
        <dbReference type="ARBA" id="ARBA00022728"/>
    </source>
</evidence>
<feature type="domain" description="Sm" evidence="13">
    <location>
        <begin position="265"/>
        <end position="351"/>
    </location>
</feature>
<dbReference type="GO" id="GO:0005689">
    <property type="term" value="C:U12-type spliceosomal complex"/>
    <property type="evidence" value="ECO:0007669"/>
    <property type="project" value="UniProtKB-ARBA"/>
</dbReference>
<dbReference type="CDD" id="cd01720">
    <property type="entry name" value="Sm_D2"/>
    <property type="match status" value="1"/>
</dbReference>
<dbReference type="Gene3D" id="2.30.30.100">
    <property type="match status" value="1"/>
</dbReference>
<dbReference type="Pfam" id="PF01712">
    <property type="entry name" value="dNK"/>
    <property type="match status" value="1"/>
</dbReference>
<keyword evidence="6" id="KW-0747">Spliceosome</keyword>
<gene>
    <name evidence="14" type="ORF">Pcinc_024394</name>
</gene>
<keyword evidence="8" id="KW-0539">Nucleus</keyword>
<keyword evidence="4" id="KW-0963">Cytoplasm</keyword>
<dbReference type="GO" id="GO:0019136">
    <property type="term" value="F:deoxynucleoside kinase activity"/>
    <property type="evidence" value="ECO:0007669"/>
    <property type="project" value="TreeGrafter"/>
</dbReference>
<dbReference type="InterPro" id="IPR027417">
    <property type="entry name" value="P-loop_NTPase"/>
</dbReference>
<evidence type="ECO:0000259" key="13">
    <source>
        <dbReference type="PROSITE" id="PS52002"/>
    </source>
</evidence>
<dbReference type="AlphaFoldDB" id="A0AAE1FAI1"/>
<dbReference type="InterPro" id="IPR050566">
    <property type="entry name" value="Deoxyribonucleoside_kinase"/>
</dbReference>
<reference evidence="14" key="1">
    <citation type="submission" date="2023-10" db="EMBL/GenBank/DDBJ databases">
        <title>Genome assemblies of two species of porcelain crab, Petrolisthes cinctipes and Petrolisthes manimaculis (Anomura: Porcellanidae).</title>
        <authorList>
            <person name="Angst P."/>
        </authorList>
    </citation>
    <scope>NUCLEOTIDE SEQUENCE</scope>
    <source>
        <strain evidence="14">PB745_01</strain>
        <tissue evidence="14">Gill</tissue>
    </source>
</reference>
<evidence type="ECO:0000256" key="1">
    <source>
        <dbReference type="ARBA" id="ARBA00004123"/>
    </source>
</evidence>
<dbReference type="GO" id="GO:0005829">
    <property type="term" value="C:cytosol"/>
    <property type="evidence" value="ECO:0007669"/>
    <property type="project" value="UniProtKB-SubCell"/>
</dbReference>
<dbReference type="PANTHER" id="PTHR10513">
    <property type="entry name" value="DEOXYNUCLEOSIDE KINASE"/>
    <property type="match status" value="1"/>
</dbReference>
<comment type="caution">
    <text evidence="14">The sequence shown here is derived from an EMBL/GenBank/DDBJ whole genome shotgun (WGS) entry which is preliminary data.</text>
</comment>
<dbReference type="GO" id="GO:0097525">
    <property type="term" value="C:spliceosomal snRNP complex"/>
    <property type="evidence" value="ECO:0007669"/>
    <property type="project" value="UniProtKB-ARBA"/>
</dbReference>
<comment type="subcellular location">
    <subcellularLocation>
        <location evidence="2">Cytoplasm</location>
        <location evidence="2">Cytosol</location>
    </subcellularLocation>
    <subcellularLocation>
        <location evidence="1">Nucleus</location>
    </subcellularLocation>
</comment>
<protein>
    <recommendedName>
        <fullName evidence="11">Probable small nuclear ribonucleoprotein Sm D2</fullName>
    </recommendedName>
    <alternativeName>
        <fullName evidence="10">snRNP core protein D2</fullName>
    </alternativeName>
</protein>
<evidence type="ECO:0000256" key="9">
    <source>
        <dbReference type="ARBA" id="ARBA00023274"/>
    </source>
</evidence>
<dbReference type="SUPFAM" id="SSF52540">
    <property type="entry name" value="P-loop containing nucleoside triphosphate hydrolases"/>
    <property type="match status" value="1"/>
</dbReference>
<proteinExistence type="inferred from homology"/>
<dbReference type="InterPro" id="IPR001163">
    <property type="entry name" value="Sm_dom_euk/arc"/>
</dbReference>
<evidence type="ECO:0000256" key="10">
    <source>
        <dbReference type="ARBA" id="ARBA00033125"/>
    </source>
</evidence>
<feature type="region of interest" description="Disordered" evidence="12">
    <location>
        <begin position="14"/>
        <end position="42"/>
    </location>
</feature>
<dbReference type="GO" id="GO:0005739">
    <property type="term" value="C:mitochondrion"/>
    <property type="evidence" value="ECO:0007669"/>
    <property type="project" value="TreeGrafter"/>
</dbReference>
<dbReference type="SMART" id="SM00651">
    <property type="entry name" value="Sm"/>
    <property type="match status" value="1"/>
</dbReference>
<evidence type="ECO:0000256" key="7">
    <source>
        <dbReference type="ARBA" id="ARBA00023187"/>
    </source>
</evidence>
<dbReference type="Gene3D" id="3.40.50.300">
    <property type="entry name" value="P-loop containing nucleotide triphosphate hydrolases"/>
    <property type="match status" value="1"/>
</dbReference>
<keyword evidence="7" id="KW-0508">mRNA splicing</keyword>
<dbReference type="InterPro" id="IPR027248">
    <property type="entry name" value="Sm_D2"/>
</dbReference>
<dbReference type="EMBL" id="JAWQEG010002679">
    <property type="protein sequence ID" value="KAK3870372.1"/>
    <property type="molecule type" value="Genomic_DNA"/>
</dbReference>
<evidence type="ECO:0000256" key="3">
    <source>
        <dbReference type="ARBA" id="ARBA00008146"/>
    </source>
</evidence>
<keyword evidence="15" id="KW-1185">Reference proteome</keyword>
<dbReference type="GO" id="GO:0003723">
    <property type="term" value="F:RNA binding"/>
    <property type="evidence" value="ECO:0007669"/>
    <property type="project" value="InterPro"/>
</dbReference>
<keyword evidence="5" id="KW-0507">mRNA processing</keyword>
<name>A0AAE1FAI1_PETCI</name>